<protein>
    <submittedName>
        <fullName evidence="1">Uncharacterized protein</fullName>
    </submittedName>
</protein>
<accession>A0A239LAU3</accession>
<name>A0A239LAU3_9ACTN</name>
<proteinExistence type="predicted"/>
<sequence length="61" mass="6740">MMRTAGLGPCAPFTMRTAGHGHRALSMTRTTGDKPYKPYKHVNGPLIWAIGRWFDVVAIPT</sequence>
<dbReference type="EMBL" id="FZOD01000031">
    <property type="protein sequence ID" value="SNT26769.1"/>
    <property type="molecule type" value="Genomic_DNA"/>
</dbReference>
<organism evidence="1 2">
    <name type="scientific">Streptosporangium subroseum</name>
    <dbReference type="NCBI Taxonomy" id="106412"/>
    <lineage>
        <taxon>Bacteria</taxon>
        <taxon>Bacillati</taxon>
        <taxon>Actinomycetota</taxon>
        <taxon>Actinomycetes</taxon>
        <taxon>Streptosporangiales</taxon>
        <taxon>Streptosporangiaceae</taxon>
        <taxon>Streptosporangium</taxon>
    </lineage>
</organism>
<dbReference type="AlphaFoldDB" id="A0A239LAU3"/>
<keyword evidence="2" id="KW-1185">Reference proteome</keyword>
<reference evidence="1 2" key="1">
    <citation type="submission" date="2017-06" db="EMBL/GenBank/DDBJ databases">
        <authorList>
            <person name="Kim H.J."/>
            <person name="Triplett B.A."/>
        </authorList>
    </citation>
    <scope>NUCLEOTIDE SEQUENCE [LARGE SCALE GENOMIC DNA]</scope>
    <source>
        <strain evidence="1 2">CGMCC 4.2132</strain>
    </source>
</reference>
<dbReference type="Proteomes" id="UP000198282">
    <property type="component" value="Unassembled WGS sequence"/>
</dbReference>
<evidence type="ECO:0000313" key="1">
    <source>
        <dbReference type="EMBL" id="SNT26769.1"/>
    </source>
</evidence>
<gene>
    <name evidence="1" type="ORF">SAMN05216276_103158</name>
</gene>
<evidence type="ECO:0000313" key="2">
    <source>
        <dbReference type="Proteomes" id="UP000198282"/>
    </source>
</evidence>